<organism evidence="1">
    <name type="scientific">marine metagenome</name>
    <dbReference type="NCBI Taxonomy" id="408172"/>
    <lineage>
        <taxon>unclassified sequences</taxon>
        <taxon>metagenomes</taxon>
        <taxon>ecological metagenomes</taxon>
    </lineage>
</organism>
<dbReference type="AlphaFoldDB" id="A0A381SCG7"/>
<reference evidence="1" key="1">
    <citation type="submission" date="2018-05" db="EMBL/GenBank/DDBJ databases">
        <authorList>
            <person name="Lanie J.A."/>
            <person name="Ng W.-L."/>
            <person name="Kazmierczak K.M."/>
            <person name="Andrzejewski T.M."/>
            <person name="Davidsen T.M."/>
            <person name="Wayne K.J."/>
            <person name="Tettelin H."/>
            <person name="Glass J.I."/>
            <person name="Rusch D."/>
            <person name="Podicherti R."/>
            <person name="Tsui H.-C.T."/>
            <person name="Winkler M.E."/>
        </authorList>
    </citation>
    <scope>NUCLEOTIDE SEQUENCE</scope>
</reference>
<proteinExistence type="predicted"/>
<evidence type="ECO:0000313" key="1">
    <source>
        <dbReference type="EMBL" id="SVA01716.1"/>
    </source>
</evidence>
<name>A0A381SCG7_9ZZZZ</name>
<gene>
    <name evidence="1" type="ORF">METZ01_LOCUS54570</name>
</gene>
<protein>
    <recommendedName>
        <fullName evidence="2">DUF4168 domain-containing protein</fullName>
    </recommendedName>
</protein>
<sequence>MKKLYEFIDFKQLLLIMAISLVSLSSFAQSQQYSSIEEVKKLNFELFEEIGFDENQMNHVCRAIYSTQKRASYLAENGASSNKEKLDQQFKSLMLRVLSEEDFKKFESIRHKLK</sequence>
<dbReference type="EMBL" id="UINC01002932">
    <property type="protein sequence ID" value="SVA01716.1"/>
    <property type="molecule type" value="Genomic_DNA"/>
</dbReference>
<evidence type="ECO:0008006" key="2">
    <source>
        <dbReference type="Google" id="ProtNLM"/>
    </source>
</evidence>
<accession>A0A381SCG7</accession>